<dbReference type="PANTHER" id="PTHR43179:SF12">
    <property type="entry name" value="GALACTOFURANOSYLTRANSFERASE GLFT2"/>
    <property type="match status" value="1"/>
</dbReference>
<dbReference type="Gene3D" id="3.90.550.10">
    <property type="entry name" value="Spore Coat Polysaccharide Biosynthesis Protein SpsA, Chain A"/>
    <property type="match status" value="1"/>
</dbReference>
<evidence type="ECO:0000313" key="6">
    <source>
        <dbReference type="EMBL" id="CAG4998931.1"/>
    </source>
</evidence>
<organism evidence="6 7">
    <name type="scientific">Dyadobacter helix</name>
    <dbReference type="NCBI Taxonomy" id="2822344"/>
    <lineage>
        <taxon>Bacteria</taxon>
        <taxon>Pseudomonadati</taxon>
        <taxon>Bacteroidota</taxon>
        <taxon>Cytophagia</taxon>
        <taxon>Cytophagales</taxon>
        <taxon>Spirosomataceae</taxon>
        <taxon>Dyadobacter</taxon>
    </lineage>
</organism>
<reference evidence="6" key="1">
    <citation type="submission" date="2021-04" db="EMBL/GenBank/DDBJ databases">
        <authorList>
            <person name="Rodrigo-Torres L."/>
            <person name="Arahal R. D."/>
            <person name="Lucena T."/>
        </authorList>
    </citation>
    <scope>NUCLEOTIDE SEQUENCE</scope>
    <source>
        <strain evidence="6">CECT 9275</strain>
    </source>
</reference>
<dbReference type="AlphaFoldDB" id="A0A916JBL2"/>
<keyword evidence="7" id="KW-1185">Reference proteome</keyword>
<keyword evidence="4" id="KW-0472">Membrane</keyword>
<comment type="similarity">
    <text evidence="1">Belongs to the glycosyltransferase 2 family.</text>
</comment>
<evidence type="ECO:0000256" key="2">
    <source>
        <dbReference type="ARBA" id="ARBA00022676"/>
    </source>
</evidence>
<keyword evidence="4" id="KW-1133">Transmembrane helix</keyword>
<proteinExistence type="inferred from homology"/>
<evidence type="ECO:0000256" key="4">
    <source>
        <dbReference type="SAM" id="Phobius"/>
    </source>
</evidence>
<dbReference type="PANTHER" id="PTHR43179">
    <property type="entry name" value="RHAMNOSYLTRANSFERASE WBBL"/>
    <property type="match status" value="1"/>
</dbReference>
<keyword evidence="3" id="KW-0808">Transferase</keyword>
<protein>
    <recommendedName>
        <fullName evidence="5">Glycosyltransferase 2-like domain-containing protein</fullName>
    </recommendedName>
</protein>
<gene>
    <name evidence="6" type="ORF">DYBT9275_02111</name>
</gene>
<accession>A0A916JBL2</accession>
<dbReference type="InterPro" id="IPR001173">
    <property type="entry name" value="Glyco_trans_2-like"/>
</dbReference>
<dbReference type="RefSeq" id="WP_215238783.1">
    <property type="nucleotide sequence ID" value="NZ_CAJRAF010000002.1"/>
</dbReference>
<feature type="transmembrane region" description="Helical" evidence="4">
    <location>
        <begin position="248"/>
        <end position="268"/>
    </location>
</feature>
<dbReference type="Proteomes" id="UP000680038">
    <property type="component" value="Unassembled WGS sequence"/>
</dbReference>
<dbReference type="SUPFAM" id="SSF53448">
    <property type="entry name" value="Nucleotide-diphospho-sugar transferases"/>
    <property type="match status" value="1"/>
</dbReference>
<evidence type="ECO:0000256" key="3">
    <source>
        <dbReference type="ARBA" id="ARBA00022679"/>
    </source>
</evidence>
<name>A0A916JBL2_9BACT</name>
<dbReference type="EMBL" id="CAJRAF010000002">
    <property type="protein sequence ID" value="CAG4998931.1"/>
    <property type="molecule type" value="Genomic_DNA"/>
</dbReference>
<keyword evidence="4" id="KW-0812">Transmembrane</keyword>
<dbReference type="InterPro" id="IPR029044">
    <property type="entry name" value="Nucleotide-diphossugar_trans"/>
</dbReference>
<dbReference type="Pfam" id="PF00535">
    <property type="entry name" value="Glycos_transf_2"/>
    <property type="match status" value="1"/>
</dbReference>
<evidence type="ECO:0000259" key="5">
    <source>
        <dbReference type="Pfam" id="PF00535"/>
    </source>
</evidence>
<comment type="caution">
    <text evidence="6">The sequence shown here is derived from an EMBL/GenBank/DDBJ whole genome shotgun (WGS) entry which is preliminary data.</text>
</comment>
<dbReference type="GO" id="GO:0016757">
    <property type="term" value="F:glycosyltransferase activity"/>
    <property type="evidence" value="ECO:0007669"/>
    <property type="project" value="UniProtKB-KW"/>
</dbReference>
<feature type="domain" description="Glycosyltransferase 2-like" evidence="5">
    <location>
        <begin position="5"/>
        <end position="180"/>
    </location>
</feature>
<sequence length="307" mass="34650">MKQVSIITVNYNQPEVTEELLKSLREVNTYKPLEIIVVDNGSRNNPVPTWKATYPGITFIRSEVNTGFAGGNDLGIASATGDYLFLINNDTEVTAGLIGGLVSTMEGNSAIGIISPKIHYFDQPGMLQYAGYTPMNYFTARNSCIGQFEKDEGQYDSLSGVTGYIHGAAMMIRREALEKVGGMAENYFLYYEELDWCERIRRAGYEIHTDLSVLIYHKESVSVGKRSALKEYFMNRNRILFIRKNTGLGTFCVFFLYFLATVVPRNLLSYVVKREFSFIPVLLRAVAWHFTNKTDSKHLGYVIPGQI</sequence>
<keyword evidence="2" id="KW-0328">Glycosyltransferase</keyword>
<evidence type="ECO:0000256" key="1">
    <source>
        <dbReference type="ARBA" id="ARBA00006739"/>
    </source>
</evidence>
<evidence type="ECO:0000313" key="7">
    <source>
        <dbReference type="Proteomes" id="UP000680038"/>
    </source>
</evidence>
<dbReference type="CDD" id="cd04186">
    <property type="entry name" value="GT_2_like_c"/>
    <property type="match status" value="1"/>
</dbReference>